<name>A0AAD9GCV4_BABDI</name>
<evidence type="ECO:0000256" key="3">
    <source>
        <dbReference type="ARBA" id="ARBA00022824"/>
    </source>
</evidence>
<accession>A0AAD9GCV4</accession>
<evidence type="ECO:0000256" key="1">
    <source>
        <dbReference type="ARBA" id="ARBA00004477"/>
    </source>
</evidence>
<evidence type="ECO:0000256" key="4">
    <source>
        <dbReference type="ARBA" id="ARBA00022989"/>
    </source>
</evidence>
<keyword evidence="4 6" id="KW-1133">Transmembrane helix</keyword>
<keyword evidence="9" id="KW-1185">Reference proteome</keyword>
<dbReference type="Pfam" id="PF02453">
    <property type="entry name" value="Reticulon"/>
    <property type="match status" value="1"/>
</dbReference>
<dbReference type="GO" id="GO:0005789">
    <property type="term" value="C:endoplasmic reticulum membrane"/>
    <property type="evidence" value="ECO:0007669"/>
    <property type="project" value="UniProtKB-SubCell"/>
</dbReference>
<reference evidence="8" key="2">
    <citation type="submission" date="2021-05" db="EMBL/GenBank/DDBJ databases">
        <authorList>
            <person name="Pain A."/>
        </authorList>
    </citation>
    <scope>NUCLEOTIDE SEQUENCE</scope>
    <source>
        <strain evidence="8">1802A</strain>
    </source>
</reference>
<dbReference type="AlphaFoldDB" id="A0AAD9GCV4"/>
<organism evidence="8 9">
    <name type="scientific">Babesia divergens</name>
    <dbReference type="NCBI Taxonomy" id="32595"/>
    <lineage>
        <taxon>Eukaryota</taxon>
        <taxon>Sar</taxon>
        <taxon>Alveolata</taxon>
        <taxon>Apicomplexa</taxon>
        <taxon>Aconoidasida</taxon>
        <taxon>Piroplasmida</taxon>
        <taxon>Babesiidae</taxon>
        <taxon>Babesia</taxon>
    </lineage>
</organism>
<comment type="caution">
    <text evidence="8">The sequence shown here is derived from an EMBL/GenBank/DDBJ whole genome shotgun (WGS) entry which is preliminary data.</text>
</comment>
<gene>
    <name evidence="8" type="ORF">X943_001307</name>
</gene>
<comment type="subcellular location">
    <subcellularLocation>
        <location evidence="1">Endoplasmic reticulum membrane</location>
        <topology evidence="1">Multi-pass membrane protein</topology>
    </subcellularLocation>
</comment>
<reference evidence="8" key="1">
    <citation type="journal article" date="2014" name="Nucleic Acids Res.">
        <title>The evolutionary dynamics of variant antigen genes in Babesia reveal a history of genomic innovation underlying host-parasite interaction.</title>
        <authorList>
            <person name="Jackson A.P."/>
            <person name="Otto T.D."/>
            <person name="Darby A."/>
            <person name="Ramaprasad A."/>
            <person name="Xia D."/>
            <person name="Echaide I.E."/>
            <person name="Farber M."/>
            <person name="Gahlot S."/>
            <person name="Gamble J."/>
            <person name="Gupta D."/>
            <person name="Gupta Y."/>
            <person name="Jackson L."/>
            <person name="Malandrin L."/>
            <person name="Malas T.B."/>
            <person name="Moussa E."/>
            <person name="Nair M."/>
            <person name="Reid A.J."/>
            <person name="Sanders M."/>
            <person name="Sharma J."/>
            <person name="Tracey A."/>
            <person name="Quail M.A."/>
            <person name="Weir W."/>
            <person name="Wastling J.M."/>
            <person name="Hall N."/>
            <person name="Willadsen P."/>
            <person name="Lingelbach K."/>
            <person name="Shiels B."/>
            <person name="Tait A."/>
            <person name="Berriman M."/>
            <person name="Allred D.R."/>
            <person name="Pain A."/>
        </authorList>
    </citation>
    <scope>NUCLEOTIDE SEQUENCE</scope>
    <source>
        <strain evidence="8">1802A</strain>
    </source>
</reference>
<feature type="transmembrane region" description="Helical" evidence="6">
    <location>
        <begin position="22"/>
        <end position="48"/>
    </location>
</feature>
<dbReference type="InterPro" id="IPR003388">
    <property type="entry name" value="Reticulon"/>
</dbReference>
<proteinExistence type="predicted"/>
<evidence type="ECO:0000256" key="6">
    <source>
        <dbReference type="SAM" id="Phobius"/>
    </source>
</evidence>
<evidence type="ECO:0000256" key="5">
    <source>
        <dbReference type="ARBA" id="ARBA00023136"/>
    </source>
</evidence>
<dbReference type="Proteomes" id="UP001195914">
    <property type="component" value="Unassembled WGS sequence"/>
</dbReference>
<dbReference type="EMBL" id="JAHBMH010000044">
    <property type="protein sequence ID" value="KAK1936079.1"/>
    <property type="molecule type" value="Genomic_DNA"/>
</dbReference>
<keyword evidence="5 6" id="KW-0472">Membrane</keyword>
<feature type="domain" description="Reticulon" evidence="7">
    <location>
        <begin position="11"/>
        <end position="138"/>
    </location>
</feature>
<evidence type="ECO:0000313" key="9">
    <source>
        <dbReference type="Proteomes" id="UP001195914"/>
    </source>
</evidence>
<keyword evidence="3" id="KW-0256">Endoplasmic reticulum</keyword>
<evidence type="ECO:0000313" key="8">
    <source>
        <dbReference type="EMBL" id="KAK1936079.1"/>
    </source>
</evidence>
<sequence length="182" mass="20942">MSMATSDRHALRMFVATNLCYISMYLLGFNFIGIICNLLSTAILLGGLCRPLVGLKSEDCDGEGETERYEFVKAEDVAKLLESVYMGVNYVCSEFRAIVLWKRPTRTVNAWVVLCVVSRLVRIMRIDQLLFMVVWLIGASVYLKDEYYNMIHPHVKPIHDKVVNEVHRLYSAIPRFKESQKL</sequence>
<keyword evidence="2 6" id="KW-0812">Transmembrane</keyword>
<evidence type="ECO:0000256" key="2">
    <source>
        <dbReference type="ARBA" id="ARBA00022692"/>
    </source>
</evidence>
<evidence type="ECO:0000259" key="7">
    <source>
        <dbReference type="Pfam" id="PF02453"/>
    </source>
</evidence>
<protein>
    <recommendedName>
        <fullName evidence="7">Reticulon domain-containing protein</fullName>
    </recommendedName>
</protein>